<keyword evidence="3" id="KW-1185">Reference proteome</keyword>
<sequence>MRFSAIIFLTLAAAAQEAVAASCRIADFKSDCCWGGSNGQDACLRQRGGANVCRSPGESSNFCRNVNKAGTQTKVSATCNADCCDTNTGFGIGCPK</sequence>
<dbReference type="OrthoDB" id="3446835at2759"/>
<evidence type="ECO:0000256" key="1">
    <source>
        <dbReference type="SAM" id="SignalP"/>
    </source>
</evidence>
<reference evidence="2" key="2">
    <citation type="submission" date="2020-11" db="EMBL/GenBank/DDBJ databases">
        <title>Whole genome sequencing of Colletotrichum sp.</title>
        <authorList>
            <person name="Li H."/>
        </authorList>
    </citation>
    <scope>NUCLEOTIDE SEQUENCE</scope>
    <source>
        <strain evidence="2">CkLH20</strain>
    </source>
</reference>
<gene>
    <name evidence="2" type="ORF">CkaCkLH20_09396</name>
</gene>
<dbReference type="EMBL" id="JAATWM020000033">
    <property type="protein sequence ID" value="KAF9873233.1"/>
    <property type="molecule type" value="Genomic_DNA"/>
</dbReference>
<accession>A0A9P6HXD2</accession>
<reference evidence="2" key="1">
    <citation type="submission" date="2020-03" db="EMBL/GenBank/DDBJ databases">
        <authorList>
            <person name="He L."/>
        </authorList>
    </citation>
    <scope>NUCLEOTIDE SEQUENCE</scope>
    <source>
        <strain evidence="2">CkLH20</strain>
    </source>
</reference>
<dbReference type="AlphaFoldDB" id="A0A9P6HXD2"/>
<evidence type="ECO:0000313" key="3">
    <source>
        <dbReference type="Proteomes" id="UP000781932"/>
    </source>
</evidence>
<comment type="caution">
    <text evidence="2">The sequence shown here is derived from an EMBL/GenBank/DDBJ whole genome shotgun (WGS) entry which is preliminary data.</text>
</comment>
<keyword evidence="1" id="KW-0732">Signal</keyword>
<feature type="chain" id="PRO_5040307969" evidence="1">
    <location>
        <begin position="21"/>
        <end position="96"/>
    </location>
</feature>
<protein>
    <submittedName>
        <fullName evidence="2">Uncharacterized protein</fullName>
    </submittedName>
</protein>
<name>A0A9P6HXD2_9PEZI</name>
<evidence type="ECO:0000313" key="2">
    <source>
        <dbReference type="EMBL" id="KAF9873233.1"/>
    </source>
</evidence>
<organism evidence="2 3">
    <name type="scientific">Colletotrichum karsti</name>
    <dbReference type="NCBI Taxonomy" id="1095194"/>
    <lineage>
        <taxon>Eukaryota</taxon>
        <taxon>Fungi</taxon>
        <taxon>Dikarya</taxon>
        <taxon>Ascomycota</taxon>
        <taxon>Pezizomycotina</taxon>
        <taxon>Sordariomycetes</taxon>
        <taxon>Hypocreomycetidae</taxon>
        <taxon>Glomerellales</taxon>
        <taxon>Glomerellaceae</taxon>
        <taxon>Colletotrichum</taxon>
        <taxon>Colletotrichum boninense species complex</taxon>
    </lineage>
</organism>
<feature type="signal peptide" evidence="1">
    <location>
        <begin position="1"/>
        <end position="20"/>
    </location>
</feature>
<dbReference type="GeneID" id="62165185"/>
<dbReference type="Proteomes" id="UP000781932">
    <property type="component" value="Unassembled WGS sequence"/>
</dbReference>
<dbReference type="RefSeq" id="XP_038742694.1">
    <property type="nucleotide sequence ID" value="XM_038892111.1"/>
</dbReference>
<proteinExistence type="predicted"/>